<comment type="caution">
    <text evidence="2">The sequence shown here is derived from an EMBL/GenBank/DDBJ whole genome shotgun (WGS) entry which is preliminary data.</text>
</comment>
<evidence type="ECO:0000313" key="3">
    <source>
        <dbReference type="Proteomes" id="UP000590740"/>
    </source>
</evidence>
<feature type="signal peptide" evidence="1">
    <location>
        <begin position="1"/>
        <end position="20"/>
    </location>
</feature>
<proteinExistence type="predicted"/>
<evidence type="ECO:0000313" key="2">
    <source>
        <dbReference type="EMBL" id="MBB5031209.1"/>
    </source>
</evidence>
<name>A0A7W7Y7V6_9BACT</name>
<dbReference type="GO" id="GO:0022900">
    <property type="term" value="P:electron transport chain"/>
    <property type="evidence" value="ECO:0007669"/>
    <property type="project" value="InterPro"/>
</dbReference>
<accession>A0A7W7Y7V6</accession>
<sequence>MKKTALSLLCLAISLSTASADDLIKGAMKKNWKPEDAIAKKVGKGEATDAELDSLIKCVQAICAATPPKGDKGAWVEKCKTLVGALQKVKAKDASGTSEFKKANNCKACHDVFKGAAK</sequence>
<organism evidence="2 3">
    <name type="scientific">Prosthecobacter vanneervenii</name>
    <dbReference type="NCBI Taxonomy" id="48466"/>
    <lineage>
        <taxon>Bacteria</taxon>
        <taxon>Pseudomonadati</taxon>
        <taxon>Verrucomicrobiota</taxon>
        <taxon>Verrucomicrobiia</taxon>
        <taxon>Verrucomicrobiales</taxon>
        <taxon>Verrucomicrobiaceae</taxon>
        <taxon>Prosthecobacter</taxon>
    </lineage>
</organism>
<dbReference type="AlphaFoldDB" id="A0A7W7Y7V6"/>
<evidence type="ECO:0000256" key="1">
    <source>
        <dbReference type="SAM" id="SignalP"/>
    </source>
</evidence>
<keyword evidence="3" id="KW-1185">Reference proteome</keyword>
<protein>
    <submittedName>
        <fullName evidence="2">Cytochrome c553</fullName>
    </submittedName>
</protein>
<dbReference type="GO" id="GO:0005506">
    <property type="term" value="F:iron ion binding"/>
    <property type="evidence" value="ECO:0007669"/>
    <property type="project" value="InterPro"/>
</dbReference>
<dbReference type="SUPFAM" id="SSF47175">
    <property type="entry name" value="Cytochromes"/>
    <property type="match status" value="1"/>
</dbReference>
<dbReference type="EMBL" id="JACHIG010000001">
    <property type="protein sequence ID" value="MBB5031209.1"/>
    <property type="molecule type" value="Genomic_DNA"/>
</dbReference>
<dbReference type="Proteomes" id="UP000590740">
    <property type="component" value="Unassembled WGS sequence"/>
</dbReference>
<reference evidence="2 3" key="1">
    <citation type="submission" date="2020-08" db="EMBL/GenBank/DDBJ databases">
        <title>Genomic Encyclopedia of Type Strains, Phase IV (KMG-IV): sequencing the most valuable type-strain genomes for metagenomic binning, comparative biology and taxonomic classification.</title>
        <authorList>
            <person name="Goeker M."/>
        </authorList>
    </citation>
    <scope>NUCLEOTIDE SEQUENCE [LARGE SCALE GENOMIC DNA]</scope>
    <source>
        <strain evidence="2 3">DSM 12252</strain>
    </source>
</reference>
<feature type="chain" id="PRO_5031463358" evidence="1">
    <location>
        <begin position="21"/>
        <end position="118"/>
    </location>
</feature>
<dbReference type="InterPro" id="IPR010980">
    <property type="entry name" value="Cyt_c/b562"/>
</dbReference>
<dbReference type="GO" id="GO:0020037">
    <property type="term" value="F:heme binding"/>
    <property type="evidence" value="ECO:0007669"/>
    <property type="project" value="InterPro"/>
</dbReference>
<dbReference type="GO" id="GO:0009055">
    <property type="term" value="F:electron transfer activity"/>
    <property type="evidence" value="ECO:0007669"/>
    <property type="project" value="InterPro"/>
</dbReference>
<keyword evidence="1" id="KW-0732">Signal</keyword>
<dbReference type="RefSeq" id="WP_184338142.1">
    <property type="nucleotide sequence ID" value="NZ_JACHIG010000001.1"/>
</dbReference>
<gene>
    <name evidence="2" type="ORF">HNQ65_000763</name>
</gene>